<evidence type="ECO:0000313" key="2">
    <source>
        <dbReference type="Proteomes" id="UP000054363"/>
    </source>
</evidence>
<dbReference type="RefSeq" id="WP_034774100.1">
    <property type="nucleotide sequence ID" value="NZ_JPER01000001.1"/>
</dbReference>
<dbReference type="AlphaFoldDB" id="A0A094IX36"/>
<comment type="caution">
    <text evidence="1">The sequence shown here is derived from an EMBL/GenBank/DDBJ whole genome shotgun (WGS) entry which is preliminary data.</text>
</comment>
<dbReference type="InterPro" id="IPR021732">
    <property type="entry name" value="DUF3301"/>
</dbReference>
<gene>
    <name evidence="1" type="ORF">IDSA_03130</name>
</gene>
<evidence type="ECO:0008006" key="3">
    <source>
        <dbReference type="Google" id="ProtNLM"/>
    </source>
</evidence>
<dbReference type="EMBL" id="JPER01000001">
    <property type="protein sequence ID" value="KFZ31697.1"/>
    <property type="molecule type" value="Genomic_DNA"/>
</dbReference>
<keyword evidence="2" id="KW-1185">Reference proteome</keyword>
<dbReference type="Pfam" id="PF11743">
    <property type="entry name" value="DUF3301"/>
    <property type="match status" value="1"/>
</dbReference>
<protein>
    <recommendedName>
        <fullName evidence="3">DUF3301 domain-containing protein</fullName>
    </recommendedName>
</protein>
<proteinExistence type="predicted"/>
<reference evidence="1 2" key="1">
    <citation type="submission" date="2014-06" db="EMBL/GenBank/DDBJ databases">
        <title>The draft genome sequence of Idiomarina salinarum ISL-52.</title>
        <authorList>
            <person name="Du J."/>
            <person name="Shao Z."/>
        </authorList>
    </citation>
    <scope>NUCLEOTIDE SEQUENCE [LARGE SCALE GENOMIC DNA]</scope>
    <source>
        <strain evidence="1 2">ISL-52</strain>
    </source>
</reference>
<dbReference type="STRING" id="435908.IDSA_03130"/>
<evidence type="ECO:0000313" key="1">
    <source>
        <dbReference type="EMBL" id="KFZ31697.1"/>
    </source>
</evidence>
<sequence length="103" mass="12220">MMLLDAILLLAVATGFWLFWQGRRQAEQARRYALRYCQQHQLQFLDIAWRNGKLAKKGRHFGWLSNYDFAFSSDQQSRYEGELQLLNLRLVNITTPPYRIPEA</sequence>
<dbReference type="eggNOG" id="ENOG50333AT">
    <property type="taxonomic scope" value="Bacteria"/>
</dbReference>
<accession>A0A094IX36</accession>
<dbReference type="Proteomes" id="UP000054363">
    <property type="component" value="Unassembled WGS sequence"/>
</dbReference>
<dbReference type="OrthoDB" id="5959530at2"/>
<name>A0A094IX36_9GAMM</name>
<organism evidence="1 2">
    <name type="scientific">Pseudidiomarina salinarum</name>
    <dbReference type="NCBI Taxonomy" id="435908"/>
    <lineage>
        <taxon>Bacteria</taxon>
        <taxon>Pseudomonadati</taxon>
        <taxon>Pseudomonadota</taxon>
        <taxon>Gammaproteobacteria</taxon>
        <taxon>Alteromonadales</taxon>
        <taxon>Idiomarinaceae</taxon>
        <taxon>Pseudidiomarina</taxon>
    </lineage>
</organism>